<dbReference type="InterPro" id="IPR044865">
    <property type="entry name" value="MRH_dom"/>
</dbReference>
<organism evidence="6 7">
    <name type="scientific">Polarella glacialis</name>
    <name type="common">Dinoflagellate</name>
    <dbReference type="NCBI Taxonomy" id="89957"/>
    <lineage>
        <taxon>Eukaryota</taxon>
        <taxon>Sar</taxon>
        <taxon>Alveolata</taxon>
        <taxon>Dinophyceae</taxon>
        <taxon>Suessiales</taxon>
        <taxon>Suessiaceae</taxon>
        <taxon>Polarella</taxon>
    </lineage>
</organism>
<evidence type="ECO:0000313" key="7">
    <source>
        <dbReference type="Proteomes" id="UP000654075"/>
    </source>
</evidence>
<evidence type="ECO:0000256" key="4">
    <source>
        <dbReference type="ARBA" id="ARBA00023157"/>
    </source>
</evidence>
<dbReference type="AlphaFoldDB" id="A0A813EYE1"/>
<feature type="non-terminal residue" evidence="6">
    <location>
        <position position="378"/>
    </location>
</feature>
<dbReference type="Proteomes" id="UP000654075">
    <property type="component" value="Unassembled WGS sequence"/>
</dbReference>
<dbReference type="Gene3D" id="2.70.130.10">
    <property type="entry name" value="Mannose-6-phosphate receptor binding domain"/>
    <property type="match status" value="2"/>
</dbReference>
<reference evidence="6" key="1">
    <citation type="submission" date="2021-02" db="EMBL/GenBank/DDBJ databases">
        <authorList>
            <person name="Dougan E. K."/>
            <person name="Rhodes N."/>
            <person name="Thang M."/>
            <person name="Chan C."/>
        </authorList>
    </citation>
    <scope>NUCLEOTIDE SEQUENCE</scope>
</reference>
<dbReference type="InterPro" id="IPR009011">
    <property type="entry name" value="Man6P_isomerase_rcpt-bd_dom_sf"/>
</dbReference>
<proteinExistence type="predicted"/>
<keyword evidence="2" id="KW-0732">Signal</keyword>
<dbReference type="EMBL" id="CAJNNV010015996">
    <property type="protein sequence ID" value="CAE8604045.1"/>
    <property type="molecule type" value="Genomic_DNA"/>
</dbReference>
<keyword evidence="7" id="KW-1185">Reference proteome</keyword>
<dbReference type="Pfam" id="PF07915">
    <property type="entry name" value="PRKCSH"/>
    <property type="match status" value="2"/>
</dbReference>
<dbReference type="InterPro" id="IPR012913">
    <property type="entry name" value="OS9-like_dom"/>
</dbReference>
<feature type="domain" description="MRH" evidence="5">
    <location>
        <begin position="220"/>
        <end position="357"/>
    </location>
</feature>
<feature type="domain" description="MRH" evidence="5">
    <location>
        <begin position="93"/>
        <end position="193"/>
    </location>
</feature>
<evidence type="ECO:0000313" key="6">
    <source>
        <dbReference type="EMBL" id="CAE8604045.1"/>
    </source>
</evidence>
<dbReference type="InterPro" id="IPR045149">
    <property type="entry name" value="OS-9-like"/>
</dbReference>
<name>A0A813EYE1_POLGL</name>
<gene>
    <name evidence="6" type="ORF">PGLA1383_LOCUS22235</name>
</gene>
<sequence length="378" mass="41857">ALSALPCAIHGNFVASLHANYVVNLDFDGSSAESLGVADLNDDDVKVMSLAGGKRKFRCRLPGGRNESATAVKTGAPDPKTHFLAAKLAPFRGSCLHVQKEYWTYDVCFGRKIAQHSADGTMRYSLGEHHAESDRLLPSGEVRELYIGGTENRTTELRYVCGSSEESTRTFTVAEDPEHYYTIVVSGPAFCIWKDNDATEVTTPDGNRMLISAVLEGMRGSCINTTNGWWTYEYCFPRGLTQFHQEGSKRDPDHTLGTMEGSSANQLPNQVNLSLVRLKPSISPRERRAPPSSHMTLKQRIGRGNVCDETGRPRETTVHFQCPPNWQSRPEAHIVSISESALCEYEVLVYTTHMCGHHRLIPTLPRGKETIQCVAEVS</sequence>
<dbReference type="GO" id="GO:0005788">
    <property type="term" value="C:endoplasmic reticulum lumen"/>
    <property type="evidence" value="ECO:0007669"/>
    <property type="project" value="TreeGrafter"/>
</dbReference>
<evidence type="ECO:0000259" key="5">
    <source>
        <dbReference type="PROSITE" id="PS51914"/>
    </source>
</evidence>
<dbReference type="PANTHER" id="PTHR15414">
    <property type="entry name" value="OS-9-RELATED"/>
    <property type="match status" value="1"/>
</dbReference>
<dbReference type="PROSITE" id="PS51914">
    <property type="entry name" value="MRH"/>
    <property type="match status" value="2"/>
</dbReference>
<dbReference type="PANTHER" id="PTHR15414:SF0">
    <property type="entry name" value="ENDOPLASMIC RETICULUM LECTIN 1"/>
    <property type="match status" value="1"/>
</dbReference>
<keyword evidence="4" id="KW-1015">Disulfide bond</keyword>
<evidence type="ECO:0000256" key="2">
    <source>
        <dbReference type="ARBA" id="ARBA00022729"/>
    </source>
</evidence>
<protein>
    <recommendedName>
        <fullName evidence="5">MRH domain-containing protein</fullName>
    </recommendedName>
</protein>
<dbReference type="GO" id="GO:0030968">
    <property type="term" value="P:endoplasmic reticulum unfolded protein response"/>
    <property type="evidence" value="ECO:0007669"/>
    <property type="project" value="InterPro"/>
</dbReference>
<dbReference type="SUPFAM" id="SSF50911">
    <property type="entry name" value="Mannose 6-phosphate receptor domain"/>
    <property type="match status" value="1"/>
</dbReference>
<comment type="subcellular location">
    <subcellularLocation>
        <location evidence="1">Endoplasmic reticulum</location>
    </subcellularLocation>
</comment>
<dbReference type="OMA" id="CSNFTIG"/>
<accession>A0A813EYE1</accession>
<evidence type="ECO:0000256" key="1">
    <source>
        <dbReference type="ARBA" id="ARBA00004240"/>
    </source>
</evidence>
<evidence type="ECO:0000256" key="3">
    <source>
        <dbReference type="ARBA" id="ARBA00022824"/>
    </source>
</evidence>
<dbReference type="GO" id="GO:0030970">
    <property type="term" value="P:retrograde protein transport, ER to cytosol"/>
    <property type="evidence" value="ECO:0007669"/>
    <property type="project" value="TreeGrafter"/>
</dbReference>
<dbReference type="OrthoDB" id="448954at2759"/>
<keyword evidence="3" id="KW-0256">Endoplasmic reticulum</keyword>
<comment type="caution">
    <text evidence="6">The sequence shown here is derived from an EMBL/GenBank/DDBJ whole genome shotgun (WGS) entry which is preliminary data.</text>
</comment>